<dbReference type="EMBL" id="BGPR01000723">
    <property type="protein sequence ID" value="GBM33043.1"/>
    <property type="molecule type" value="Genomic_DNA"/>
</dbReference>
<evidence type="ECO:0000313" key="1">
    <source>
        <dbReference type="EMBL" id="GBM33043.1"/>
    </source>
</evidence>
<name>A0A4Y2EV03_ARAVE</name>
<proteinExistence type="predicted"/>
<protein>
    <submittedName>
        <fullName evidence="1">Uncharacterized protein</fullName>
    </submittedName>
</protein>
<dbReference type="AlphaFoldDB" id="A0A4Y2EV03"/>
<dbReference type="Proteomes" id="UP000499080">
    <property type="component" value="Unassembled WGS sequence"/>
</dbReference>
<comment type="caution">
    <text evidence="1">The sequence shown here is derived from an EMBL/GenBank/DDBJ whole genome shotgun (WGS) entry which is preliminary data.</text>
</comment>
<gene>
    <name evidence="1" type="ORF">AVEN_126048_1</name>
</gene>
<accession>A0A4Y2EV03</accession>
<keyword evidence="2" id="KW-1185">Reference proteome</keyword>
<sequence>MKSHQISERGLASPEGIARCGVVTSIPMTGRASFDDGQFQCQSCYRGVVIIQILPHGFTTGRDDFNALLSRRRLPNLDYLDIFKCTVDE</sequence>
<organism evidence="1 2">
    <name type="scientific">Araneus ventricosus</name>
    <name type="common">Orbweaver spider</name>
    <name type="synonym">Epeira ventricosa</name>
    <dbReference type="NCBI Taxonomy" id="182803"/>
    <lineage>
        <taxon>Eukaryota</taxon>
        <taxon>Metazoa</taxon>
        <taxon>Ecdysozoa</taxon>
        <taxon>Arthropoda</taxon>
        <taxon>Chelicerata</taxon>
        <taxon>Arachnida</taxon>
        <taxon>Araneae</taxon>
        <taxon>Araneomorphae</taxon>
        <taxon>Entelegynae</taxon>
        <taxon>Araneoidea</taxon>
        <taxon>Araneidae</taxon>
        <taxon>Araneus</taxon>
    </lineage>
</organism>
<reference evidence="1 2" key="1">
    <citation type="journal article" date="2019" name="Sci. Rep.">
        <title>Orb-weaving spider Araneus ventricosus genome elucidates the spidroin gene catalogue.</title>
        <authorList>
            <person name="Kono N."/>
            <person name="Nakamura H."/>
            <person name="Ohtoshi R."/>
            <person name="Moran D.A.P."/>
            <person name="Shinohara A."/>
            <person name="Yoshida Y."/>
            <person name="Fujiwara M."/>
            <person name="Mori M."/>
            <person name="Tomita M."/>
            <person name="Arakawa K."/>
        </authorList>
    </citation>
    <scope>NUCLEOTIDE SEQUENCE [LARGE SCALE GENOMIC DNA]</scope>
</reference>
<evidence type="ECO:0000313" key="2">
    <source>
        <dbReference type="Proteomes" id="UP000499080"/>
    </source>
</evidence>